<sequence>MRVAPDTPTCDDIANRAITESCDTVLNNFWRGCNVLSNASPGEQTPVPVFTLPGAAATAALRRID</sequence>
<keyword evidence="2" id="KW-1185">Reference proteome</keyword>
<dbReference type="AlphaFoldDB" id="A0A510V8A6"/>
<gene>
    <name evidence="1" type="ORF">CXY01_27210</name>
</gene>
<dbReference type="Proteomes" id="UP000321118">
    <property type="component" value="Unassembled WGS sequence"/>
</dbReference>
<proteinExistence type="predicted"/>
<dbReference type="EMBL" id="BJUB01000008">
    <property type="protein sequence ID" value="GEK22201.1"/>
    <property type="molecule type" value="Genomic_DNA"/>
</dbReference>
<evidence type="ECO:0000313" key="2">
    <source>
        <dbReference type="Proteomes" id="UP000321118"/>
    </source>
</evidence>
<comment type="caution">
    <text evidence="1">The sequence shown here is derived from an EMBL/GenBank/DDBJ whole genome shotgun (WGS) entry which is preliminary data.</text>
</comment>
<organism evidence="1 2">
    <name type="scientific">Cellulomonas xylanilytica</name>
    <dbReference type="NCBI Taxonomy" id="233583"/>
    <lineage>
        <taxon>Bacteria</taxon>
        <taxon>Bacillati</taxon>
        <taxon>Actinomycetota</taxon>
        <taxon>Actinomycetes</taxon>
        <taxon>Micrococcales</taxon>
        <taxon>Cellulomonadaceae</taxon>
        <taxon>Cellulomonas</taxon>
    </lineage>
</organism>
<name>A0A510V8A6_9CELL</name>
<reference evidence="1 2" key="1">
    <citation type="submission" date="2019-07" db="EMBL/GenBank/DDBJ databases">
        <title>Whole genome shotgun sequence of Cellulomonas xylanilytica NBRC 101102.</title>
        <authorList>
            <person name="Hosoyama A."/>
            <person name="Uohara A."/>
            <person name="Ohji S."/>
            <person name="Ichikawa N."/>
        </authorList>
    </citation>
    <scope>NUCLEOTIDE SEQUENCE [LARGE SCALE GENOMIC DNA]</scope>
    <source>
        <strain evidence="1 2">NBRC 101102</strain>
    </source>
</reference>
<evidence type="ECO:0000313" key="1">
    <source>
        <dbReference type="EMBL" id="GEK22201.1"/>
    </source>
</evidence>
<accession>A0A510V8A6</accession>
<protein>
    <submittedName>
        <fullName evidence="1">Uncharacterized protein</fullName>
    </submittedName>
</protein>